<feature type="region of interest" description="Disordered" evidence="1">
    <location>
        <begin position="1"/>
        <end position="183"/>
    </location>
</feature>
<feature type="compositionally biased region" description="Pro residues" evidence="1">
    <location>
        <begin position="93"/>
        <end position="113"/>
    </location>
</feature>
<keyword evidence="3" id="KW-1185">Reference proteome</keyword>
<gene>
    <name evidence="2" type="ORF">B0H65DRAFT_462512</name>
</gene>
<feature type="compositionally biased region" description="Low complexity" evidence="1">
    <location>
        <begin position="144"/>
        <end position="155"/>
    </location>
</feature>
<accession>A0AAE0JIM0</accession>
<proteinExistence type="predicted"/>
<feature type="region of interest" description="Disordered" evidence="1">
    <location>
        <begin position="196"/>
        <end position="246"/>
    </location>
</feature>
<dbReference type="Proteomes" id="UP001278500">
    <property type="component" value="Unassembled WGS sequence"/>
</dbReference>
<evidence type="ECO:0000313" key="3">
    <source>
        <dbReference type="Proteomes" id="UP001278500"/>
    </source>
</evidence>
<feature type="compositionally biased region" description="Polar residues" evidence="1">
    <location>
        <begin position="76"/>
        <end position="90"/>
    </location>
</feature>
<protein>
    <submittedName>
        <fullName evidence="2">Uncharacterized protein</fullName>
    </submittedName>
</protein>
<feature type="compositionally biased region" description="Low complexity" evidence="1">
    <location>
        <begin position="169"/>
        <end position="182"/>
    </location>
</feature>
<reference evidence="2" key="1">
    <citation type="journal article" date="2023" name="Mol. Phylogenet. Evol.">
        <title>Genome-scale phylogeny and comparative genomics of the fungal order Sordariales.</title>
        <authorList>
            <person name="Hensen N."/>
            <person name="Bonometti L."/>
            <person name="Westerberg I."/>
            <person name="Brannstrom I.O."/>
            <person name="Guillou S."/>
            <person name="Cros-Aarteil S."/>
            <person name="Calhoun S."/>
            <person name="Haridas S."/>
            <person name="Kuo A."/>
            <person name="Mondo S."/>
            <person name="Pangilinan J."/>
            <person name="Riley R."/>
            <person name="LaButti K."/>
            <person name="Andreopoulos B."/>
            <person name="Lipzen A."/>
            <person name="Chen C."/>
            <person name="Yan M."/>
            <person name="Daum C."/>
            <person name="Ng V."/>
            <person name="Clum A."/>
            <person name="Steindorff A."/>
            <person name="Ohm R.A."/>
            <person name="Martin F."/>
            <person name="Silar P."/>
            <person name="Natvig D.O."/>
            <person name="Lalanne C."/>
            <person name="Gautier V."/>
            <person name="Ament-Velasquez S.L."/>
            <person name="Kruys A."/>
            <person name="Hutchinson M.I."/>
            <person name="Powell A.J."/>
            <person name="Barry K."/>
            <person name="Miller A.N."/>
            <person name="Grigoriev I.V."/>
            <person name="Debuchy R."/>
            <person name="Gladieux P."/>
            <person name="Hiltunen Thoren M."/>
            <person name="Johannesson H."/>
        </authorList>
    </citation>
    <scope>NUCLEOTIDE SEQUENCE</scope>
    <source>
        <strain evidence="2">CBS 560.94</strain>
    </source>
</reference>
<dbReference type="RefSeq" id="XP_062683221.1">
    <property type="nucleotide sequence ID" value="XM_062826645.1"/>
</dbReference>
<evidence type="ECO:0000313" key="2">
    <source>
        <dbReference type="EMBL" id="KAK3348139.1"/>
    </source>
</evidence>
<reference evidence="2" key="2">
    <citation type="submission" date="2023-06" db="EMBL/GenBank/DDBJ databases">
        <authorList>
            <consortium name="Lawrence Berkeley National Laboratory"/>
            <person name="Haridas S."/>
            <person name="Hensen N."/>
            <person name="Bonometti L."/>
            <person name="Westerberg I."/>
            <person name="Brannstrom I.O."/>
            <person name="Guillou S."/>
            <person name="Cros-Aarteil S."/>
            <person name="Calhoun S."/>
            <person name="Kuo A."/>
            <person name="Mondo S."/>
            <person name="Pangilinan J."/>
            <person name="Riley R."/>
            <person name="Labutti K."/>
            <person name="Andreopoulos B."/>
            <person name="Lipzen A."/>
            <person name="Chen C."/>
            <person name="Yanf M."/>
            <person name="Daum C."/>
            <person name="Ng V."/>
            <person name="Clum A."/>
            <person name="Steindorff A."/>
            <person name="Ohm R."/>
            <person name="Martin F."/>
            <person name="Silar P."/>
            <person name="Natvig D."/>
            <person name="Lalanne C."/>
            <person name="Gautier V."/>
            <person name="Ament-Velasquez S.L."/>
            <person name="Kruys A."/>
            <person name="Hutchinson M.I."/>
            <person name="Powell A.J."/>
            <person name="Barry K."/>
            <person name="Miller A.N."/>
            <person name="Grigoriev I.V."/>
            <person name="Debuchy R."/>
            <person name="Gladieux P."/>
            <person name="Thoren M.H."/>
            <person name="Johannesson H."/>
        </authorList>
    </citation>
    <scope>NUCLEOTIDE SEQUENCE</scope>
    <source>
        <strain evidence="2">CBS 560.94</strain>
    </source>
</reference>
<dbReference type="AlphaFoldDB" id="A0AAE0JIM0"/>
<dbReference type="GeneID" id="87863799"/>
<name>A0AAE0JIM0_9PEZI</name>
<comment type="caution">
    <text evidence="2">The sequence shown here is derived from an EMBL/GenBank/DDBJ whole genome shotgun (WGS) entry which is preliminary data.</text>
</comment>
<evidence type="ECO:0000256" key="1">
    <source>
        <dbReference type="SAM" id="MobiDB-lite"/>
    </source>
</evidence>
<sequence length="369" mass="39082">MGRPTGGTPKPENRSGPRPGNLFGPALPPRLASSSTKQPIRPSAPRPAVQNTPSPPPATGKGSHRFNPFARPNPKPDNSSGTRSGNNPFSSAGPPPPPTFNRPSVPSTPPRSVLPPTTGPGDLWESARNLSLAPSTPPRPVQPSPAVAAPGPVAPLTSIPRHLGGSVRAPQPVQQALVQQPPTSVPRNLWEFRTRPVQQQSPVQQPPQPSGSSSTSPPRGREVAAPGPSTPAPTPAPARAVVGDPASDLGPHGFSLYRVVRVRSPSPGTASRFPTHTFDWVCCFCHRNNNEAQHPKQCTNPTCLHVRVIDTREGADQGRRTTRGLIDGRNTGTAGVEVCPDCSYIAYTWVDGRRQPVPIQNPLGMPPRR</sequence>
<dbReference type="EMBL" id="JAUEPP010000003">
    <property type="protein sequence ID" value="KAK3348139.1"/>
    <property type="molecule type" value="Genomic_DNA"/>
</dbReference>
<organism evidence="2 3">
    <name type="scientific">Neurospora tetraspora</name>
    <dbReference type="NCBI Taxonomy" id="94610"/>
    <lineage>
        <taxon>Eukaryota</taxon>
        <taxon>Fungi</taxon>
        <taxon>Dikarya</taxon>
        <taxon>Ascomycota</taxon>
        <taxon>Pezizomycotina</taxon>
        <taxon>Sordariomycetes</taxon>
        <taxon>Sordariomycetidae</taxon>
        <taxon>Sordariales</taxon>
        <taxon>Sordariaceae</taxon>
        <taxon>Neurospora</taxon>
    </lineage>
</organism>